<evidence type="ECO:0000256" key="2">
    <source>
        <dbReference type="ARBA" id="ARBA00022448"/>
    </source>
</evidence>
<dbReference type="InterPro" id="IPR036259">
    <property type="entry name" value="MFS_trans_sf"/>
</dbReference>
<dbReference type="Proteomes" id="UP000555564">
    <property type="component" value="Unassembled WGS sequence"/>
</dbReference>
<accession>A0A7X0M5P1</accession>
<dbReference type="SUPFAM" id="SSF103473">
    <property type="entry name" value="MFS general substrate transporter"/>
    <property type="match status" value="1"/>
</dbReference>
<comment type="subcellular location">
    <subcellularLocation>
        <location evidence="1">Cell membrane</location>
        <topology evidence="1">Multi-pass membrane protein</topology>
    </subcellularLocation>
</comment>
<protein>
    <submittedName>
        <fullName evidence="9">MFS family permease</fullName>
    </submittedName>
</protein>
<dbReference type="PROSITE" id="PS50850">
    <property type="entry name" value="MFS"/>
    <property type="match status" value="1"/>
</dbReference>
<evidence type="ECO:0000313" key="9">
    <source>
        <dbReference type="EMBL" id="MBB6472397.1"/>
    </source>
</evidence>
<comment type="caution">
    <text evidence="9">The sequence shown here is derived from an EMBL/GenBank/DDBJ whole genome shotgun (WGS) entry which is preliminary data.</text>
</comment>
<keyword evidence="4 7" id="KW-0812">Transmembrane</keyword>
<gene>
    <name evidence="9" type="ORF">BJ992_001828</name>
</gene>
<evidence type="ECO:0000256" key="1">
    <source>
        <dbReference type="ARBA" id="ARBA00004651"/>
    </source>
</evidence>
<dbReference type="AlphaFoldDB" id="A0A7X0M5P1"/>
<evidence type="ECO:0000259" key="8">
    <source>
        <dbReference type="PROSITE" id="PS50850"/>
    </source>
</evidence>
<dbReference type="InterPro" id="IPR020846">
    <property type="entry name" value="MFS_dom"/>
</dbReference>
<dbReference type="RefSeq" id="WP_184979468.1">
    <property type="nucleotide sequence ID" value="NZ_BAAALO010000139.1"/>
</dbReference>
<evidence type="ECO:0000256" key="7">
    <source>
        <dbReference type="SAM" id="Phobius"/>
    </source>
</evidence>
<keyword evidence="3" id="KW-1003">Cell membrane</keyword>
<dbReference type="CDD" id="cd06173">
    <property type="entry name" value="MFS_MefA_like"/>
    <property type="match status" value="1"/>
</dbReference>
<dbReference type="GO" id="GO:0022857">
    <property type="term" value="F:transmembrane transporter activity"/>
    <property type="evidence" value="ECO:0007669"/>
    <property type="project" value="InterPro"/>
</dbReference>
<keyword evidence="5 7" id="KW-1133">Transmembrane helix</keyword>
<dbReference type="Gene3D" id="1.20.1250.20">
    <property type="entry name" value="MFS general substrate transporter like domains"/>
    <property type="match status" value="1"/>
</dbReference>
<feature type="transmembrane region" description="Helical" evidence="7">
    <location>
        <begin position="387"/>
        <end position="405"/>
    </location>
</feature>
<feature type="transmembrane region" description="Helical" evidence="7">
    <location>
        <begin position="258"/>
        <end position="282"/>
    </location>
</feature>
<evidence type="ECO:0000256" key="3">
    <source>
        <dbReference type="ARBA" id="ARBA00022475"/>
    </source>
</evidence>
<feature type="transmembrane region" description="Helical" evidence="7">
    <location>
        <begin position="353"/>
        <end position="375"/>
    </location>
</feature>
<evidence type="ECO:0000256" key="4">
    <source>
        <dbReference type="ARBA" id="ARBA00022692"/>
    </source>
</evidence>
<dbReference type="Pfam" id="PF05977">
    <property type="entry name" value="MFS_3"/>
    <property type="match status" value="1"/>
</dbReference>
<keyword evidence="2" id="KW-0813">Transport</keyword>
<dbReference type="GO" id="GO:0005886">
    <property type="term" value="C:plasma membrane"/>
    <property type="evidence" value="ECO:0007669"/>
    <property type="project" value="UniProtKB-SubCell"/>
</dbReference>
<dbReference type="PANTHER" id="PTHR23513:SF6">
    <property type="entry name" value="MAJOR FACILITATOR SUPERFAMILY ASSOCIATED DOMAIN-CONTAINING PROTEIN"/>
    <property type="match status" value="1"/>
</dbReference>
<feature type="transmembrane region" description="Helical" evidence="7">
    <location>
        <begin position="230"/>
        <end position="252"/>
    </location>
</feature>
<feature type="transmembrane region" description="Helical" evidence="7">
    <location>
        <begin position="144"/>
        <end position="165"/>
    </location>
</feature>
<evidence type="ECO:0000256" key="6">
    <source>
        <dbReference type="ARBA" id="ARBA00023136"/>
    </source>
</evidence>
<dbReference type="InterPro" id="IPR010290">
    <property type="entry name" value="TM_effector"/>
</dbReference>
<feature type="transmembrane region" description="Helical" evidence="7">
    <location>
        <begin position="105"/>
        <end position="123"/>
    </location>
</feature>
<feature type="transmembrane region" description="Helical" evidence="7">
    <location>
        <begin position="49"/>
        <end position="68"/>
    </location>
</feature>
<evidence type="ECO:0000256" key="5">
    <source>
        <dbReference type="ARBA" id="ARBA00022989"/>
    </source>
</evidence>
<dbReference type="EMBL" id="JACHIU010000001">
    <property type="protein sequence ID" value="MBB6472397.1"/>
    <property type="molecule type" value="Genomic_DNA"/>
</dbReference>
<name>A0A7X0M5P1_9ACTN</name>
<sequence length="432" mass="44405">MTHTTPLRRQRDYRLLWTARAVSETGSEISRLAVPLTAAVLLGASPLQMGLLTATATLPYLLIGLPAGAWADRLVRKRPVLVGCEIVAATAVGTVPVAWAAGVLSVVWLTMVAFVVGTCTVVYRAAWFPHLPSVVADHQRTAAIAGFQGVYSTASALGPGLAGLLVQTLTAPVALLADAASFLLSALCLRSLRSPEPARTTEGTARPRGGLAAEIRDGARLVFTQPVLRTLITAGVLINFASAAVMALYVLFAVRVLGLPAGIIGLLTASFGVGGLIGAAVTPALTARFSENKTLLVSSVVLPAEMVVLAAAHGSPAVVVPVVICGYLLSGVSTVIFSICYGSIQLRESPRDAVGRINSVMSVSTLGVMTLGGLAGGVLGDLAGLRPALWTCAALVCLAPVRVWLSPIRRITSSADAPPSTAEEKPNTAASG</sequence>
<feature type="domain" description="Major facilitator superfamily (MFS) profile" evidence="8">
    <location>
        <begin position="1"/>
        <end position="411"/>
    </location>
</feature>
<feature type="transmembrane region" description="Helical" evidence="7">
    <location>
        <begin position="318"/>
        <end position="341"/>
    </location>
</feature>
<dbReference type="PANTHER" id="PTHR23513">
    <property type="entry name" value="INTEGRAL MEMBRANE EFFLUX PROTEIN-RELATED"/>
    <property type="match status" value="1"/>
</dbReference>
<proteinExistence type="predicted"/>
<organism evidence="9 10">
    <name type="scientific">Sphaerisporangium rubeum</name>
    <dbReference type="NCBI Taxonomy" id="321317"/>
    <lineage>
        <taxon>Bacteria</taxon>
        <taxon>Bacillati</taxon>
        <taxon>Actinomycetota</taxon>
        <taxon>Actinomycetes</taxon>
        <taxon>Streptosporangiales</taxon>
        <taxon>Streptosporangiaceae</taxon>
        <taxon>Sphaerisporangium</taxon>
    </lineage>
</organism>
<reference evidence="9 10" key="1">
    <citation type="submission" date="2020-08" db="EMBL/GenBank/DDBJ databases">
        <title>Sequencing the genomes of 1000 actinobacteria strains.</title>
        <authorList>
            <person name="Klenk H.-P."/>
        </authorList>
    </citation>
    <scope>NUCLEOTIDE SEQUENCE [LARGE SCALE GENOMIC DNA]</scope>
    <source>
        <strain evidence="9 10">DSM 44936</strain>
    </source>
</reference>
<keyword evidence="6 7" id="KW-0472">Membrane</keyword>
<feature type="transmembrane region" description="Helical" evidence="7">
    <location>
        <begin position="80"/>
        <end position="99"/>
    </location>
</feature>
<evidence type="ECO:0000313" key="10">
    <source>
        <dbReference type="Proteomes" id="UP000555564"/>
    </source>
</evidence>
<keyword evidence="10" id="KW-1185">Reference proteome</keyword>